<gene>
    <name evidence="1" type="ORF">ABT39_MTgene1819</name>
</gene>
<keyword evidence="1" id="KW-0496">Mitochondrion</keyword>
<comment type="caution">
    <text evidence="1">The sequence shown here is derived from an EMBL/GenBank/DDBJ whole genome shotgun (WGS) entry which is preliminary data.</text>
</comment>
<accession>A0A124GMP4</accession>
<protein>
    <submittedName>
        <fullName evidence="1">Uncharacterized protein</fullName>
    </submittedName>
</protein>
<name>A0A124GMP4_PICGL</name>
<reference evidence="1" key="1">
    <citation type="journal article" date="2015" name="Genome Biol. Evol.">
        <title>Organellar Genomes of White Spruce (Picea glauca): Assembly and Annotation.</title>
        <authorList>
            <person name="Jackman S.D."/>
            <person name="Warren R.L."/>
            <person name="Gibb E.A."/>
            <person name="Vandervalk B.P."/>
            <person name="Mohamadi H."/>
            <person name="Chu J."/>
            <person name="Raymond A."/>
            <person name="Pleasance S."/>
            <person name="Coope R."/>
            <person name="Wildung M.R."/>
            <person name="Ritland C.E."/>
            <person name="Bousquet J."/>
            <person name="Jones S.J."/>
            <person name="Bohlmann J."/>
            <person name="Birol I."/>
        </authorList>
    </citation>
    <scope>NUCLEOTIDE SEQUENCE [LARGE SCALE GENOMIC DNA]</scope>
    <source>
        <tissue evidence="1">Flushing bud</tissue>
    </source>
</reference>
<dbReference type="EMBL" id="LKAM01000012">
    <property type="protein sequence ID" value="KUM46313.1"/>
    <property type="molecule type" value="Genomic_DNA"/>
</dbReference>
<evidence type="ECO:0000313" key="1">
    <source>
        <dbReference type="EMBL" id="KUM46313.1"/>
    </source>
</evidence>
<organism evidence="1">
    <name type="scientific">Picea glauca</name>
    <name type="common">White spruce</name>
    <name type="synonym">Pinus glauca</name>
    <dbReference type="NCBI Taxonomy" id="3330"/>
    <lineage>
        <taxon>Eukaryota</taxon>
        <taxon>Viridiplantae</taxon>
        <taxon>Streptophyta</taxon>
        <taxon>Embryophyta</taxon>
        <taxon>Tracheophyta</taxon>
        <taxon>Spermatophyta</taxon>
        <taxon>Pinopsida</taxon>
        <taxon>Pinidae</taxon>
        <taxon>Conifers I</taxon>
        <taxon>Pinales</taxon>
        <taxon>Pinaceae</taxon>
        <taxon>Picea</taxon>
    </lineage>
</organism>
<sequence length="84" mass="9965">MGSATELLDIINTKLEGIRGELLVVITFYLEEMLAQILLLTWSKTCQKRHIYQAITRARNRNRRWVMCCLINWFFNRCRSSLLS</sequence>
<geneLocation type="mitochondrion" evidence="1"/>
<dbReference type="AlphaFoldDB" id="A0A124GMP4"/>
<proteinExistence type="predicted"/>